<feature type="region of interest" description="Disordered" evidence="1">
    <location>
        <begin position="20"/>
        <end position="49"/>
    </location>
</feature>
<evidence type="ECO:0000313" key="2">
    <source>
        <dbReference type="EMBL" id="SDZ05201.1"/>
    </source>
</evidence>
<proteinExistence type="predicted"/>
<protein>
    <submittedName>
        <fullName evidence="2">Uncharacterized protein</fullName>
    </submittedName>
</protein>
<name>A0A1H3PW96_9ACTN</name>
<organism evidence="2 3">
    <name type="scientific">Geodermatophilus africanus</name>
    <dbReference type="NCBI Taxonomy" id="1137993"/>
    <lineage>
        <taxon>Bacteria</taxon>
        <taxon>Bacillati</taxon>
        <taxon>Actinomycetota</taxon>
        <taxon>Actinomycetes</taxon>
        <taxon>Geodermatophilales</taxon>
        <taxon>Geodermatophilaceae</taxon>
        <taxon>Geodermatophilus</taxon>
    </lineage>
</organism>
<keyword evidence="3" id="KW-1185">Reference proteome</keyword>
<evidence type="ECO:0000256" key="1">
    <source>
        <dbReference type="SAM" id="MobiDB-lite"/>
    </source>
</evidence>
<dbReference type="AlphaFoldDB" id="A0A1H3PW96"/>
<dbReference type="EMBL" id="FNOT01000018">
    <property type="protein sequence ID" value="SDZ05201.1"/>
    <property type="molecule type" value="Genomic_DNA"/>
</dbReference>
<accession>A0A1H3PW96</accession>
<evidence type="ECO:0000313" key="3">
    <source>
        <dbReference type="Proteomes" id="UP000198921"/>
    </source>
</evidence>
<gene>
    <name evidence="2" type="ORF">SAMN05660209_04486</name>
</gene>
<sequence length="49" mass="5168">MDGDGPEARCLGAVVVVRPGRREGRSSAVPGRLLRQAPEGMTRDSPPLP</sequence>
<reference evidence="3" key="1">
    <citation type="submission" date="2016-10" db="EMBL/GenBank/DDBJ databases">
        <authorList>
            <person name="Varghese N."/>
            <person name="Submissions S."/>
        </authorList>
    </citation>
    <scope>NUCLEOTIDE SEQUENCE [LARGE SCALE GENOMIC DNA]</scope>
    <source>
        <strain evidence="3">DSM 45422</strain>
    </source>
</reference>
<dbReference type="Proteomes" id="UP000198921">
    <property type="component" value="Unassembled WGS sequence"/>
</dbReference>